<dbReference type="InterPro" id="IPR001789">
    <property type="entry name" value="Sig_transdc_resp-reg_receiver"/>
</dbReference>
<dbReference type="GO" id="GO:0000160">
    <property type="term" value="P:phosphorelay signal transduction system"/>
    <property type="evidence" value="ECO:0007669"/>
    <property type="project" value="InterPro"/>
</dbReference>
<proteinExistence type="predicted"/>
<dbReference type="AlphaFoldDB" id="A0A0K1EJG0"/>
<dbReference type="PANTHER" id="PTHR44591">
    <property type="entry name" value="STRESS RESPONSE REGULATOR PROTEIN 1"/>
    <property type="match status" value="1"/>
</dbReference>
<dbReference type="SUPFAM" id="SSF52172">
    <property type="entry name" value="CheY-like"/>
    <property type="match status" value="1"/>
</dbReference>
<evidence type="ECO:0000313" key="4">
    <source>
        <dbReference type="EMBL" id="AKT40812.1"/>
    </source>
</evidence>
<dbReference type="PANTHER" id="PTHR44591:SF23">
    <property type="entry name" value="CHEY SUBFAMILY"/>
    <property type="match status" value="1"/>
</dbReference>
<organism evidence="4 5">
    <name type="scientific">Chondromyces crocatus</name>
    <dbReference type="NCBI Taxonomy" id="52"/>
    <lineage>
        <taxon>Bacteria</taxon>
        <taxon>Pseudomonadati</taxon>
        <taxon>Myxococcota</taxon>
        <taxon>Polyangia</taxon>
        <taxon>Polyangiales</taxon>
        <taxon>Polyangiaceae</taxon>
        <taxon>Chondromyces</taxon>
    </lineage>
</organism>
<feature type="domain" description="Response regulatory" evidence="3">
    <location>
        <begin position="63"/>
        <end position="178"/>
    </location>
</feature>
<dbReference type="STRING" id="52.CMC5_049680"/>
<protein>
    <recommendedName>
        <fullName evidence="3">Response regulatory domain-containing protein</fullName>
    </recommendedName>
</protein>
<keyword evidence="5" id="KW-1185">Reference proteome</keyword>
<evidence type="ECO:0000259" key="3">
    <source>
        <dbReference type="PROSITE" id="PS50110"/>
    </source>
</evidence>
<dbReference type="InterPro" id="IPR011006">
    <property type="entry name" value="CheY-like_superfamily"/>
</dbReference>
<dbReference type="OrthoDB" id="5511264at2"/>
<gene>
    <name evidence="4" type="ORF">CMC5_049680</name>
</gene>
<sequence length="188" mass="20979">MQDGSAAPRPKTWQDACQDHLLQNDRLRVHAPPSVAPARPGQAWNAALWYCWVTTMPSRRRTKVLIVDDSSIIREVVRCVLEEEDYEVIGLESPIGFTRALVLEKPDLVLMDVSMPALTGDKLVEITARSGLHHCPIVLFSDRPDLELARLAEECGASGYIRKTQETSLLGLKLRRFLPSRTATPIPA</sequence>
<keyword evidence="1 2" id="KW-0597">Phosphoprotein</keyword>
<name>A0A0K1EJG0_CHOCO</name>
<dbReference type="Pfam" id="PF00072">
    <property type="entry name" value="Response_reg"/>
    <property type="match status" value="1"/>
</dbReference>
<dbReference type="CDD" id="cd00156">
    <property type="entry name" value="REC"/>
    <property type="match status" value="1"/>
</dbReference>
<dbReference type="Gene3D" id="3.40.50.2300">
    <property type="match status" value="1"/>
</dbReference>
<dbReference type="InterPro" id="IPR050595">
    <property type="entry name" value="Bact_response_regulator"/>
</dbReference>
<accession>A0A0K1EJG0</accession>
<evidence type="ECO:0000256" key="1">
    <source>
        <dbReference type="ARBA" id="ARBA00022553"/>
    </source>
</evidence>
<feature type="modified residue" description="4-aspartylphosphate" evidence="2">
    <location>
        <position position="112"/>
    </location>
</feature>
<dbReference type="SMART" id="SM00448">
    <property type="entry name" value="REC"/>
    <property type="match status" value="1"/>
</dbReference>
<evidence type="ECO:0000256" key="2">
    <source>
        <dbReference type="PROSITE-ProRule" id="PRU00169"/>
    </source>
</evidence>
<reference evidence="4 5" key="1">
    <citation type="submission" date="2015-07" db="EMBL/GenBank/DDBJ databases">
        <title>Genome analysis of myxobacterium Chondromyces crocatus Cm c5 reveals a high potential for natural compound synthesis and the genetic basis for the loss of fruiting body formation.</title>
        <authorList>
            <person name="Zaburannyi N."/>
            <person name="Bunk B."/>
            <person name="Maier J."/>
            <person name="Overmann J."/>
            <person name="Mueller R."/>
        </authorList>
    </citation>
    <scope>NUCLEOTIDE SEQUENCE [LARGE SCALE GENOMIC DNA]</scope>
    <source>
        <strain evidence="4 5">Cm c5</strain>
    </source>
</reference>
<dbReference type="PROSITE" id="PS50110">
    <property type="entry name" value="RESPONSE_REGULATORY"/>
    <property type="match status" value="1"/>
</dbReference>
<evidence type="ECO:0000313" key="5">
    <source>
        <dbReference type="Proteomes" id="UP000067626"/>
    </source>
</evidence>
<dbReference type="Proteomes" id="UP000067626">
    <property type="component" value="Chromosome"/>
</dbReference>
<dbReference type="KEGG" id="ccro:CMC5_049680"/>
<dbReference type="EMBL" id="CP012159">
    <property type="protein sequence ID" value="AKT40812.1"/>
    <property type="molecule type" value="Genomic_DNA"/>
</dbReference>